<feature type="compositionally biased region" description="Low complexity" evidence="1">
    <location>
        <begin position="30"/>
        <end position="40"/>
    </location>
</feature>
<feature type="chain" id="PRO_5045111705" evidence="2">
    <location>
        <begin position="26"/>
        <end position="242"/>
    </location>
</feature>
<protein>
    <submittedName>
        <fullName evidence="3">Invasion associated locus B family protein</fullName>
    </submittedName>
</protein>
<sequence>MNLRKPIVAGISVAAMLLSAISAHAQDNSAPVPATATPVPSQADAPTPPAVSSPWLKVCGDPMEDGKKACIMSQQIVVNGQPLASFTLRDDPGQESRLLAVAQLPLGVLLPFSLTWQIDSAKPVRVPFMLCDPGGCSSQLVINEAYVNSLKHGNTLKLTAKNRFNKDLVISVSLAGFTAKYDGEQDYSWDEFQKIASGQSALDQNSGGAALEKGVADQAEELRKKLTESVKPDGEAPAAPAN</sequence>
<dbReference type="InterPro" id="IPR038696">
    <property type="entry name" value="IalB_sf"/>
</dbReference>
<evidence type="ECO:0000256" key="1">
    <source>
        <dbReference type="SAM" id="MobiDB-lite"/>
    </source>
</evidence>
<reference evidence="3 4" key="1">
    <citation type="submission" date="2023-02" db="EMBL/GenBank/DDBJ databases">
        <title>Devosia algicola sp. nov., isolated from the phycosphere of marine algae.</title>
        <authorList>
            <person name="Kim J.M."/>
            <person name="Lee J.K."/>
            <person name="Choi B.J."/>
            <person name="Bayburt H."/>
            <person name="Jeon C.O."/>
        </authorList>
    </citation>
    <scope>NUCLEOTIDE SEQUENCE [LARGE SCALE GENOMIC DNA]</scope>
    <source>
        <strain evidence="3 4">G20-9</strain>
    </source>
</reference>
<evidence type="ECO:0000313" key="4">
    <source>
        <dbReference type="Proteomes" id="UP001220530"/>
    </source>
</evidence>
<feature type="region of interest" description="Disordered" evidence="1">
    <location>
        <begin position="29"/>
        <end position="53"/>
    </location>
</feature>
<feature type="compositionally biased region" description="Basic and acidic residues" evidence="1">
    <location>
        <begin position="223"/>
        <end position="234"/>
    </location>
</feature>
<evidence type="ECO:0000256" key="2">
    <source>
        <dbReference type="SAM" id="SignalP"/>
    </source>
</evidence>
<gene>
    <name evidence="3" type="ORF">PSQ19_04365</name>
</gene>
<keyword evidence="4" id="KW-1185">Reference proteome</keyword>
<feature type="region of interest" description="Disordered" evidence="1">
    <location>
        <begin position="223"/>
        <end position="242"/>
    </location>
</feature>
<feature type="signal peptide" evidence="2">
    <location>
        <begin position="1"/>
        <end position="25"/>
    </location>
</feature>
<dbReference type="InterPro" id="IPR010642">
    <property type="entry name" value="Invasion_prot_B"/>
</dbReference>
<accession>A0ABY7YQ01</accession>
<dbReference type="EMBL" id="CP118246">
    <property type="protein sequence ID" value="WDR03371.1"/>
    <property type="molecule type" value="Genomic_DNA"/>
</dbReference>
<dbReference type="Gene3D" id="2.60.40.1880">
    <property type="entry name" value="Invasion associated locus B (IalB) protein"/>
    <property type="match status" value="1"/>
</dbReference>
<dbReference type="RefSeq" id="WP_282219765.1">
    <property type="nucleotide sequence ID" value="NZ_CP118246.1"/>
</dbReference>
<name>A0ABY7YQ01_9HYPH</name>
<keyword evidence="2" id="KW-0732">Signal</keyword>
<organism evidence="3 4">
    <name type="scientific">Devosia algicola</name>
    <dbReference type="NCBI Taxonomy" id="3026418"/>
    <lineage>
        <taxon>Bacteria</taxon>
        <taxon>Pseudomonadati</taxon>
        <taxon>Pseudomonadota</taxon>
        <taxon>Alphaproteobacteria</taxon>
        <taxon>Hyphomicrobiales</taxon>
        <taxon>Devosiaceae</taxon>
        <taxon>Devosia</taxon>
    </lineage>
</organism>
<evidence type="ECO:0000313" key="3">
    <source>
        <dbReference type="EMBL" id="WDR03371.1"/>
    </source>
</evidence>
<proteinExistence type="predicted"/>
<dbReference type="Proteomes" id="UP001220530">
    <property type="component" value="Chromosome"/>
</dbReference>
<dbReference type="Pfam" id="PF06776">
    <property type="entry name" value="IalB"/>
    <property type="match status" value="1"/>
</dbReference>